<evidence type="ECO:0000313" key="3">
    <source>
        <dbReference type="EMBL" id="MBB6735966.1"/>
    </source>
</evidence>
<dbReference type="Pfam" id="PF00589">
    <property type="entry name" value="Phage_integrase"/>
    <property type="match status" value="1"/>
</dbReference>
<sequence length="115" mass="12581">MMLLLLDTSIRLTLPGEKATKTGFVPMQKPCAAALRSYLRLRDGQLDDALWISSKGRPLQPDTIKQLIIKYCHGAGVRSSAHASRRTMAKSFLMNGGNAYALQALLGHGDITMTH</sequence>
<protein>
    <submittedName>
        <fullName evidence="3">Site-specific integrase</fullName>
    </submittedName>
</protein>
<proteinExistence type="predicted"/>
<dbReference type="SUPFAM" id="SSF56349">
    <property type="entry name" value="DNA breaking-rejoining enzymes"/>
    <property type="match status" value="1"/>
</dbReference>
<dbReference type="InterPro" id="IPR011010">
    <property type="entry name" value="DNA_brk_join_enz"/>
</dbReference>
<keyword evidence="4" id="KW-1185">Reference proteome</keyword>
<dbReference type="InterPro" id="IPR002104">
    <property type="entry name" value="Integrase_catalytic"/>
</dbReference>
<evidence type="ECO:0000259" key="2">
    <source>
        <dbReference type="PROSITE" id="PS51898"/>
    </source>
</evidence>
<keyword evidence="1" id="KW-0233">DNA recombination</keyword>
<dbReference type="InterPro" id="IPR013762">
    <property type="entry name" value="Integrase-like_cat_sf"/>
</dbReference>
<comment type="caution">
    <text evidence="3">The sequence shown here is derived from an EMBL/GenBank/DDBJ whole genome shotgun (WGS) entry which is preliminary data.</text>
</comment>
<organism evidence="3 4">
    <name type="scientific">Cohnella zeiphila</name>
    <dbReference type="NCBI Taxonomy" id="2761120"/>
    <lineage>
        <taxon>Bacteria</taxon>
        <taxon>Bacillati</taxon>
        <taxon>Bacillota</taxon>
        <taxon>Bacilli</taxon>
        <taxon>Bacillales</taxon>
        <taxon>Paenibacillaceae</taxon>
        <taxon>Cohnella</taxon>
    </lineage>
</organism>
<evidence type="ECO:0000256" key="1">
    <source>
        <dbReference type="ARBA" id="ARBA00023172"/>
    </source>
</evidence>
<dbReference type="CDD" id="cd00397">
    <property type="entry name" value="DNA_BRE_C"/>
    <property type="match status" value="1"/>
</dbReference>
<feature type="domain" description="Tyr recombinase" evidence="2">
    <location>
        <begin position="1"/>
        <end position="115"/>
    </location>
</feature>
<dbReference type="Proteomes" id="UP000564644">
    <property type="component" value="Unassembled WGS sequence"/>
</dbReference>
<dbReference type="EMBL" id="JACJVO010000064">
    <property type="protein sequence ID" value="MBB6735966.1"/>
    <property type="molecule type" value="Genomic_DNA"/>
</dbReference>
<evidence type="ECO:0000313" key="4">
    <source>
        <dbReference type="Proteomes" id="UP000564644"/>
    </source>
</evidence>
<dbReference type="GO" id="GO:0015074">
    <property type="term" value="P:DNA integration"/>
    <property type="evidence" value="ECO:0007669"/>
    <property type="project" value="InterPro"/>
</dbReference>
<dbReference type="RefSeq" id="WP_185133611.1">
    <property type="nucleotide sequence ID" value="NZ_JACJVO010000064.1"/>
</dbReference>
<accession>A0A7X0VZF1</accession>
<dbReference type="GO" id="GO:0006310">
    <property type="term" value="P:DNA recombination"/>
    <property type="evidence" value="ECO:0007669"/>
    <property type="project" value="UniProtKB-KW"/>
</dbReference>
<name>A0A7X0VZF1_9BACL</name>
<dbReference type="Gene3D" id="1.10.443.10">
    <property type="entry name" value="Intergrase catalytic core"/>
    <property type="match status" value="1"/>
</dbReference>
<gene>
    <name evidence="3" type="ORF">H7C18_34170</name>
</gene>
<dbReference type="PROSITE" id="PS51898">
    <property type="entry name" value="TYR_RECOMBINASE"/>
    <property type="match status" value="1"/>
</dbReference>
<reference evidence="3 4" key="1">
    <citation type="submission" date="2020-08" db="EMBL/GenBank/DDBJ databases">
        <title>Cohnella phylogeny.</title>
        <authorList>
            <person name="Dunlap C."/>
        </authorList>
    </citation>
    <scope>NUCLEOTIDE SEQUENCE [LARGE SCALE GENOMIC DNA]</scope>
    <source>
        <strain evidence="3 4">CBP 2801</strain>
    </source>
</reference>
<dbReference type="GO" id="GO:0003677">
    <property type="term" value="F:DNA binding"/>
    <property type="evidence" value="ECO:0007669"/>
    <property type="project" value="InterPro"/>
</dbReference>
<dbReference type="AlphaFoldDB" id="A0A7X0VZF1"/>